<evidence type="ECO:0000256" key="6">
    <source>
        <dbReference type="SAM" id="Phobius"/>
    </source>
</evidence>
<dbReference type="InterPro" id="IPR001902">
    <property type="entry name" value="SLC26A/SulP_fam"/>
</dbReference>
<dbReference type="PANTHER" id="PTHR11814">
    <property type="entry name" value="SULFATE TRANSPORTER"/>
    <property type="match status" value="1"/>
</dbReference>
<evidence type="ECO:0000259" key="7">
    <source>
        <dbReference type="Pfam" id="PF00916"/>
    </source>
</evidence>
<dbReference type="InterPro" id="IPR011547">
    <property type="entry name" value="SLC26A/SulP_dom"/>
</dbReference>
<dbReference type="OrthoDB" id="10056540at2759"/>
<dbReference type="GO" id="GO:0016020">
    <property type="term" value="C:membrane"/>
    <property type="evidence" value="ECO:0007669"/>
    <property type="project" value="UniProtKB-SubCell"/>
</dbReference>
<evidence type="ECO:0000256" key="3">
    <source>
        <dbReference type="ARBA" id="ARBA00022989"/>
    </source>
</evidence>
<comment type="subcellular location">
    <subcellularLocation>
        <location evidence="1">Membrane</location>
        <topology evidence="1">Multi-pass membrane protein</topology>
    </subcellularLocation>
</comment>
<protein>
    <recommendedName>
        <fullName evidence="7">SLC26A/SulP transporter domain-containing protein</fullName>
    </recommendedName>
</protein>
<feature type="transmembrane region" description="Helical" evidence="6">
    <location>
        <begin position="155"/>
        <end position="171"/>
    </location>
</feature>
<reference evidence="8" key="1">
    <citation type="submission" date="2020-11" db="EMBL/GenBank/DDBJ databases">
        <authorList>
            <person name="Tran Van P."/>
        </authorList>
    </citation>
    <scope>NUCLEOTIDE SEQUENCE</scope>
</reference>
<dbReference type="AlphaFoldDB" id="A0A7R9Q1V5"/>
<feature type="compositionally biased region" description="Polar residues" evidence="5">
    <location>
        <begin position="1"/>
        <end position="12"/>
    </location>
</feature>
<proteinExistence type="predicted"/>
<evidence type="ECO:0000256" key="4">
    <source>
        <dbReference type="ARBA" id="ARBA00023136"/>
    </source>
</evidence>
<dbReference type="Pfam" id="PF00916">
    <property type="entry name" value="Sulfate_transp"/>
    <property type="match status" value="1"/>
</dbReference>
<feature type="domain" description="SLC26A/SulP transporter" evidence="7">
    <location>
        <begin position="156"/>
        <end position="304"/>
    </location>
</feature>
<organism evidence="8">
    <name type="scientific">Medioppia subpectinata</name>
    <dbReference type="NCBI Taxonomy" id="1979941"/>
    <lineage>
        <taxon>Eukaryota</taxon>
        <taxon>Metazoa</taxon>
        <taxon>Ecdysozoa</taxon>
        <taxon>Arthropoda</taxon>
        <taxon>Chelicerata</taxon>
        <taxon>Arachnida</taxon>
        <taxon>Acari</taxon>
        <taxon>Acariformes</taxon>
        <taxon>Sarcoptiformes</taxon>
        <taxon>Oribatida</taxon>
        <taxon>Brachypylina</taxon>
        <taxon>Oppioidea</taxon>
        <taxon>Oppiidae</taxon>
        <taxon>Medioppia</taxon>
    </lineage>
</organism>
<keyword evidence="4 6" id="KW-0472">Membrane</keyword>
<evidence type="ECO:0000256" key="2">
    <source>
        <dbReference type="ARBA" id="ARBA00022692"/>
    </source>
</evidence>
<evidence type="ECO:0000256" key="1">
    <source>
        <dbReference type="ARBA" id="ARBA00004141"/>
    </source>
</evidence>
<evidence type="ECO:0000313" key="8">
    <source>
        <dbReference type="EMBL" id="CAD7629212.1"/>
    </source>
</evidence>
<dbReference type="EMBL" id="CAJPIZ010006584">
    <property type="protein sequence ID" value="CAG2109642.1"/>
    <property type="molecule type" value="Genomic_DNA"/>
</dbReference>
<keyword evidence="3 6" id="KW-1133">Transmembrane helix</keyword>
<dbReference type="GO" id="GO:0055085">
    <property type="term" value="P:transmembrane transport"/>
    <property type="evidence" value="ECO:0007669"/>
    <property type="project" value="InterPro"/>
</dbReference>
<feature type="region of interest" description="Disordered" evidence="5">
    <location>
        <begin position="1"/>
        <end position="43"/>
    </location>
</feature>
<accession>A0A7R9Q1V5</accession>
<feature type="transmembrane region" description="Helical" evidence="6">
    <location>
        <begin position="177"/>
        <end position="199"/>
    </location>
</feature>
<evidence type="ECO:0000313" key="9">
    <source>
        <dbReference type="Proteomes" id="UP000759131"/>
    </source>
</evidence>
<dbReference type="EMBL" id="OC861159">
    <property type="protein sequence ID" value="CAD7629212.1"/>
    <property type="molecule type" value="Genomic_DNA"/>
</dbReference>
<name>A0A7R9Q1V5_9ACAR</name>
<keyword evidence="9" id="KW-1185">Reference proteome</keyword>
<sequence>MISDIRANNNDQQSERRSFRISTSSDESIDRHMSGYENRGMNISDETDGLVNNYGTINGSNATIGSSGGGSAATLGADTGGNGPSGRHHIDISRDVIDFDDLNRKYGKQIHPKESFGRQLCRSAKNYGKTCSPFSVLLSLFPIVNWIKSYSIKEYLISDVIAGFTILILHIPQGMAYGMLAGLSAINGLYVSFFPVLIYSLMGTSRHLSIDEDREEGYIQAVDGRQAGEHWRAYHKPCPACSLRAHPTRTFAIISIMSSNAAHKLNAIPTDPTLHHSNSTSGAEDYTTLEVLTSLCMLTGIFQFYCPKEFAFRAII</sequence>
<dbReference type="Proteomes" id="UP000759131">
    <property type="component" value="Unassembled WGS sequence"/>
</dbReference>
<keyword evidence="2 6" id="KW-0812">Transmembrane</keyword>
<gene>
    <name evidence="8" type="ORF">OSB1V03_LOCUS9629</name>
</gene>
<evidence type="ECO:0000256" key="5">
    <source>
        <dbReference type="SAM" id="MobiDB-lite"/>
    </source>
</evidence>